<dbReference type="Gene3D" id="1.20.5.1930">
    <property type="match status" value="1"/>
</dbReference>
<dbReference type="Gene3D" id="3.30.565.10">
    <property type="entry name" value="Histidine kinase-like ATPase, C-terminal domain"/>
    <property type="match status" value="1"/>
</dbReference>
<dbReference type="InterPro" id="IPR011712">
    <property type="entry name" value="Sig_transdc_His_kin_sub3_dim/P"/>
</dbReference>
<organism evidence="11 12">
    <name type="scientific">Sediminibacterium roseum</name>
    <dbReference type="NCBI Taxonomy" id="1978412"/>
    <lineage>
        <taxon>Bacteria</taxon>
        <taxon>Pseudomonadati</taxon>
        <taxon>Bacteroidota</taxon>
        <taxon>Chitinophagia</taxon>
        <taxon>Chitinophagales</taxon>
        <taxon>Chitinophagaceae</taxon>
        <taxon>Sediminibacterium</taxon>
    </lineage>
</organism>
<name>A0ABW9ZRN5_9BACT</name>
<dbReference type="PANTHER" id="PTHR24421">
    <property type="entry name" value="NITRATE/NITRITE SENSOR PROTEIN NARX-RELATED"/>
    <property type="match status" value="1"/>
</dbReference>
<evidence type="ECO:0000256" key="6">
    <source>
        <dbReference type="ARBA" id="ARBA00022777"/>
    </source>
</evidence>
<keyword evidence="9" id="KW-1133">Transmembrane helix</keyword>
<dbReference type="CDD" id="cd16917">
    <property type="entry name" value="HATPase_UhpB-NarQ-NarX-like"/>
    <property type="match status" value="1"/>
</dbReference>
<dbReference type="Pfam" id="PF07730">
    <property type="entry name" value="HisKA_3"/>
    <property type="match status" value="1"/>
</dbReference>
<dbReference type="InterPro" id="IPR036890">
    <property type="entry name" value="HATPase_C_sf"/>
</dbReference>
<keyword evidence="9" id="KW-0812">Transmembrane</keyword>
<reference evidence="11 12" key="1">
    <citation type="submission" date="2020-01" db="EMBL/GenBank/DDBJ databases">
        <title>Genome analysis.</title>
        <authorList>
            <person name="Wu S."/>
            <person name="Wang G."/>
        </authorList>
    </citation>
    <scope>NUCLEOTIDE SEQUENCE [LARGE SCALE GENOMIC DNA]</scope>
    <source>
        <strain evidence="11 12">SYL130</strain>
    </source>
</reference>
<dbReference type="PROSITE" id="PS50109">
    <property type="entry name" value="HIS_KIN"/>
    <property type="match status" value="1"/>
</dbReference>
<evidence type="ECO:0000256" key="9">
    <source>
        <dbReference type="SAM" id="Phobius"/>
    </source>
</evidence>
<dbReference type="Proteomes" id="UP000753802">
    <property type="component" value="Unassembled WGS sequence"/>
</dbReference>
<keyword evidence="9" id="KW-0472">Membrane</keyword>
<evidence type="ECO:0000259" key="10">
    <source>
        <dbReference type="PROSITE" id="PS50109"/>
    </source>
</evidence>
<dbReference type="SUPFAM" id="SSF55874">
    <property type="entry name" value="ATPase domain of HSP90 chaperone/DNA topoisomerase II/histidine kinase"/>
    <property type="match status" value="1"/>
</dbReference>
<evidence type="ECO:0000256" key="1">
    <source>
        <dbReference type="ARBA" id="ARBA00000085"/>
    </source>
</evidence>
<feature type="transmembrane region" description="Helical" evidence="9">
    <location>
        <begin position="12"/>
        <end position="33"/>
    </location>
</feature>
<keyword evidence="8" id="KW-0902">Two-component regulatory system</keyword>
<keyword evidence="6" id="KW-0418">Kinase</keyword>
<dbReference type="InterPro" id="IPR050482">
    <property type="entry name" value="Sensor_HK_TwoCompSys"/>
</dbReference>
<protein>
    <recommendedName>
        <fullName evidence="2">histidine kinase</fullName>
        <ecNumber evidence="2">2.7.13.3</ecNumber>
    </recommendedName>
</protein>
<gene>
    <name evidence="11" type="ORF">GWC95_00540</name>
</gene>
<comment type="caution">
    <text evidence="11">The sequence shown here is derived from an EMBL/GenBank/DDBJ whole genome shotgun (WGS) entry which is preliminary data.</text>
</comment>
<feature type="domain" description="Histidine kinase" evidence="10">
    <location>
        <begin position="68"/>
        <end position="257"/>
    </location>
</feature>
<evidence type="ECO:0000256" key="5">
    <source>
        <dbReference type="ARBA" id="ARBA00022741"/>
    </source>
</evidence>
<evidence type="ECO:0000256" key="7">
    <source>
        <dbReference type="ARBA" id="ARBA00022840"/>
    </source>
</evidence>
<evidence type="ECO:0000313" key="11">
    <source>
        <dbReference type="EMBL" id="NCI48387.1"/>
    </source>
</evidence>
<dbReference type="InterPro" id="IPR003594">
    <property type="entry name" value="HATPase_dom"/>
</dbReference>
<dbReference type="RefSeq" id="WP_161816718.1">
    <property type="nucleotide sequence ID" value="NZ_JAACJS010000002.1"/>
</dbReference>
<dbReference type="PANTHER" id="PTHR24421:SF10">
    <property type="entry name" value="NITRATE_NITRITE SENSOR PROTEIN NARQ"/>
    <property type="match status" value="1"/>
</dbReference>
<dbReference type="Pfam" id="PF02518">
    <property type="entry name" value="HATPase_c"/>
    <property type="match status" value="1"/>
</dbReference>
<dbReference type="InterPro" id="IPR005467">
    <property type="entry name" value="His_kinase_dom"/>
</dbReference>
<evidence type="ECO:0000256" key="4">
    <source>
        <dbReference type="ARBA" id="ARBA00022679"/>
    </source>
</evidence>
<evidence type="ECO:0000256" key="8">
    <source>
        <dbReference type="ARBA" id="ARBA00023012"/>
    </source>
</evidence>
<keyword evidence="4" id="KW-0808">Transferase</keyword>
<proteinExistence type="predicted"/>
<comment type="catalytic activity">
    <reaction evidence="1">
        <text>ATP + protein L-histidine = ADP + protein N-phospho-L-histidine.</text>
        <dbReference type="EC" id="2.7.13.3"/>
    </reaction>
</comment>
<evidence type="ECO:0000313" key="12">
    <source>
        <dbReference type="Proteomes" id="UP000753802"/>
    </source>
</evidence>
<keyword evidence="5" id="KW-0547">Nucleotide-binding</keyword>
<evidence type="ECO:0000256" key="3">
    <source>
        <dbReference type="ARBA" id="ARBA00022553"/>
    </source>
</evidence>
<keyword evidence="12" id="KW-1185">Reference proteome</keyword>
<dbReference type="EC" id="2.7.13.3" evidence="2"/>
<keyword evidence="7" id="KW-0067">ATP-binding</keyword>
<sequence length="257" mass="28878">MQKLSENISIILGASSILLLITLFIVMLVMAYLRRDLKHLKEKETMEADFEKQLLQSQLETQEETLNQLSIEIHDNVGQLLNSTKLLIGITQRSLAESPDTLAMADETLAKAIQELRSLSKALNKEWLQQFDFIENLEAEIHRINAARNLQIHLFKPASLSLQAGAQTILFRIVQEILQNSIKHAQAKNIEIKMKEDAQLLTIYIADDGTGFNEPEVTKSVGILNVKHRTKLLGGTVEWQSSINNGTSVTIQLPVKS</sequence>
<accession>A0ABW9ZRN5</accession>
<dbReference type="EMBL" id="JAACJS010000002">
    <property type="protein sequence ID" value="NCI48387.1"/>
    <property type="molecule type" value="Genomic_DNA"/>
</dbReference>
<dbReference type="SMART" id="SM00387">
    <property type="entry name" value="HATPase_c"/>
    <property type="match status" value="1"/>
</dbReference>
<keyword evidence="3" id="KW-0597">Phosphoprotein</keyword>
<evidence type="ECO:0000256" key="2">
    <source>
        <dbReference type="ARBA" id="ARBA00012438"/>
    </source>
</evidence>